<dbReference type="Gene3D" id="3.10.450.50">
    <property type="match status" value="2"/>
</dbReference>
<evidence type="ECO:0000259" key="2">
    <source>
        <dbReference type="PROSITE" id="PS50177"/>
    </source>
</evidence>
<evidence type="ECO:0000256" key="1">
    <source>
        <dbReference type="ARBA" id="ARBA00022884"/>
    </source>
</evidence>
<dbReference type="AlphaFoldDB" id="A0AAN8W0T6"/>
<dbReference type="PANTHER" id="PTHR10693">
    <property type="entry name" value="RAS GTPASE-ACTIVATING PROTEIN-BINDING PROTEIN"/>
    <property type="match status" value="1"/>
</dbReference>
<organism evidence="3 4">
    <name type="scientific">Dillenia turbinata</name>
    <dbReference type="NCBI Taxonomy" id="194707"/>
    <lineage>
        <taxon>Eukaryota</taxon>
        <taxon>Viridiplantae</taxon>
        <taxon>Streptophyta</taxon>
        <taxon>Embryophyta</taxon>
        <taxon>Tracheophyta</taxon>
        <taxon>Spermatophyta</taxon>
        <taxon>Magnoliopsida</taxon>
        <taxon>eudicotyledons</taxon>
        <taxon>Gunneridae</taxon>
        <taxon>Pentapetalae</taxon>
        <taxon>Dilleniales</taxon>
        <taxon>Dilleniaceae</taxon>
        <taxon>Dillenia</taxon>
    </lineage>
</organism>
<dbReference type="PROSITE" id="PS50177">
    <property type="entry name" value="NTF2_DOMAIN"/>
    <property type="match status" value="1"/>
</dbReference>
<dbReference type="EMBL" id="JBAMMX010000006">
    <property type="protein sequence ID" value="KAK6937843.1"/>
    <property type="molecule type" value="Genomic_DNA"/>
</dbReference>
<proteinExistence type="predicted"/>
<dbReference type="PANTHER" id="PTHR10693:SF20">
    <property type="entry name" value="AT27578P"/>
    <property type="match status" value="1"/>
</dbReference>
<dbReference type="InterPro" id="IPR032710">
    <property type="entry name" value="NTF2-like_dom_sf"/>
</dbReference>
<keyword evidence="1" id="KW-0694">RNA-binding</keyword>
<protein>
    <submittedName>
        <fullName evidence="3">Nuclear transport factor 2 domain</fullName>
    </submittedName>
</protein>
<gene>
    <name evidence="3" type="ORF">RJ641_031351</name>
</gene>
<dbReference type="GO" id="GO:1990904">
    <property type="term" value="C:ribonucleoprotein complex"/>
    <property type="evidence" value="ECO:0007669"/>
    <property type="project" value="TreeGrafter"/>
</dbReference>
<dbReference type="Pfam" id="PF02136">
    <property type="entry name" value="NTF2"/>
    <property type="match status" value="2"/>
</dbReference>
<evidence type="ECO:0000313" key="4">
    <source>
        <dbReference type="Proteomes" id="UP001370490"/>
    </source>
</evidence>
<name>A0AAN8W0T6_9MAGN</name>
<dbReference type="InterPro" id="IPR039539">
    <property type="entry name" value="Ras_GTPase_bind_prot"/>
</dbReference>
<dbReference type="InterPro" id="IPR018222">
    <property type="entry name" value="Nuclear_transport_factor_2_euk"/>
</dbReference>
<feature type="domain" description="NTF2" evidence="2">
    <location>
        <begin position="1"/>
        <end position="89"/>
    </location>
</feature>
<comment type="caution">
    <text evidence="3">The sequence shown here is derived from an EMBL/GenBank/DDBJ whole genome shotgun (WGS) entry which is preliminary data.</text>
</comment>
<accession>A0AAN8W0T6</accession>
<evidence type="ECO:0000313" key="3">
    <source>
        <dbReference type="EMBL" id="KAK6937843.1"/>
    </source>
</evidence>
<reference evidence="3 4" key="1">
    <citation type="submission" date="2023-12" db="EMBL/GenBank/DDBJ databases">
        <title>A high-quality genome assembly for Dillenia turbinata (Dilleniales).</title>
        <authorList>
            <person name="Chanderbali A."/>
        </authorList>
    </citation>
    <scope>NUCLEOTIDE SEQUENCE [LARGE SCALE GENOMIC DNA]</scope>
    <source>
        <strain evidence="3">LSX21</strain>
        <tissue evidence="3">Leaf</tissue>
    </source>
</reference>
<dbReference type="InterPro" id="IPR002075">
    <property type="entry name" value="NTF2_dom"/>
</dbReference>
<dbReference type="Proteomes" id="UP001370490">
    <property type="component" value="Unassembled WGS sequence"/>
</dbReference>
<dbReference type="GO" id="GO:0003729">
    <property type="term" value="F:mRNA binding"/>
    <property type="evidence" value="ECO:0007669"/>
    <property type="project" value="TreeGrafter"/>
</dbReference>
<sequence length="153" mass="16841">MAPVQQTAAKTRADVAISEKLLSLNYQKLRTEVNTIDSQESKDGGLIVVVTGCLTGENNVRKRFVQSFFLAPQSEDEPSLDNSQNPMEIKTMDTQLSVGGGLFVLATGFLTGRDKVRRSFAQSSFHAPQQTPQGFDLGFDLKFDLGFDFLLDC</sequence>
<dbReference type="GO" id="GO:0005829">
    <property type="term" value="C:cytosol"/>
    <property type="evidence" value="ECO:0007669"/>
    <property type="project" value="TreeGrafter"/>
</dbReference>
<dbReference type="SUPFAM" id="SSF54427">
    <property type="entry name" value="NTF2-like"/>
    <property type="match status" value="2"/>
</dbReference>
<keyword evidence="4" id="KW-1185">Reference proteome</keyword>